<dbReference type="SUPFAM" id="SSF53850">
    <property type="entry name" value="Periplasmic binding protein-like II"/>
    <property type="match status" value="1"/>
</dbReference>
<proteinExistence type="predicted"/>
<comment type="caution">
    <text evidence="2">The sequence shown here is derived from an EMBL/GenBank/DDBJ whole genome shotgun (WGS) entry which is preliminary data.</text>
</comment>
<reference evidence="2" key="2">
    <citation type="submission" date="2020-09" db="EMBL/GenBank/DDBJ databases">
        <authorList>
            <person name="Sun Q."/>
            <person name="Ohkuma M."/>
        </authorList>
    </citation>
    <scope>NUCLEOTIDE SEQUENCE</scope>
    <source>
        <strain evidence="2">JCM 4335</strain>
    </source>
</reference>
<dbReference type="PROSITE" id="PS51257">
    <property type="entry name" value="PROKAR_LIPOPROTEIN"/>
    <property type="match status" value="1"/>
</dbReference>
<evidence type="ECO:0000313" key="2">
    <source>
        <dbReference type="EMBL" id="GGQ21880.1"/>
    </source>
</evidence>
<name>A0A918B3R7_9ACTN</name>
<accession>A0A918B3R7</accession>
<organism evidence="2 3">
    <name type="scientific">Streptomyces roseolilacinus</name>
    <dbReference type="NCBI Taxonomy" id="66904"/>
    <lineage>
        <taxon>Bacteria</taxon>
        <taxon>Bacillati</taxon>
        <taxon>Actinomycetota</taxon>
        <taxon>Actinomycetes</taxon>
        <taxon>Kitasatosporales</taxon>
        <taxon>Streptomycetaceae</taxon>
        <taxon>Streptomyces</taxon>
    </lineage>
</organism>
<protein>
    <recommendedName>
        <fullName evidence="1">Solute-binding protein family 3/N-terminal domain-containing protein</fullName>
    </recommendedName>
</protein>
<evidence type="ECO:0000259" key="1">
    <source>
        <dbReference type="Pfam" id="PF00497"/>
    </source>
</evidence>
<dbReference type="EMBL" id="BMSV01000009">
    <property type="protein sequence ID" value="GGQ21880.1"/>
    <property type="molecule type" value="Genomic_DNA"/>
</dbReference>
<reference evidence="2" key="1">
    <citation type="journal article" date="2014" name="Int. J. Syst. Evol. Microbiol.">
        <title>Complete genome sequence of Corynebacterium casei LMG S-19264T (=DSM 44701T), isolated from a smear-ripened cheese.</title>
        <authorList>
            <consortium name="US DOE Joint Genome Institute (JGI-PGF)"/>
            <person name="Walter F."/>
            <person name="Albersmeier A."/>
            <person name="Kalinowski J."/>
            <person name="Ruckert C."/>
        </authorList>
    </citation>
    <scope>NUCLEOTIDE SEQUENCE</scope>
    <source>
        <strain evidence="2">JCM 4335</strain>
    </source>
</reference>
<dbReference type="InterPro" id="IPR001638">
    <property type="entry name" value="Solute-binding_3/MltF_N"/>
</dbReference>
<keyword evidence="3" id="KW-1185">Reference proteome</keyword>
<gene>
    <name evidence="2" type="ORF">GCM10010249_45810</name>
</gene>
<feature type="domain" description="Solute-binding protein family 3/N-terminal" evidence="1">
    <location>
        <begin position="47"/>
        <end position="137"/>
    </location>
</feature>
<evidence type="ECO:0000313" key="3">
    <source>
        <dbReference type="Proteomes" id="UP000654123"/>
    </source>
</evidence>
<dbReference type="Proteomes" id="UP000654123">
    <property type="component" value="Unassembled WGS sequence"/>
</dbReference>
<dbReference type="Gene3D" id="3.40.190.10">
    <property type="entry name" value="Periplasmic binding protein-like II"/>
    <property type="match status" value="2"/>
</dbReference>
<sequence length="184" mass="18729">MRRRSSLPGTAAPGVSGALGAAGCARLPSGDVLARPRSRGTVRLGIAGGVSYGYVDARGAFTGEAPGLAEAALRRLGVDRVRPVATGFGSLVPGLGSRQSDVVSAGACARGERCRQVLFSDPEYQMLDSFVVREGNPPGLRSYADLVAGRARPATGSGHARSARAVAAGYPGKGLVILRTGWPG</sequence>
<dbReference type="AlphaFoldDB" id="A0A918B3R7"/>
<dbReference type="Pfam" id="PF00497">
    <property type="entry name" value="SBP_bac_3"/>
    <property type="match status" value="1"/>
</dbReference>